<dbReference type="GO" id="GO:0030837">
    <property type="term" value="P:negative regulation of actin filament polymerization"/>
    <property type="evidence" value="ECO:0007669"/>
    <property type="project" value="InterPro"/>
</dbReference>
<evidence type="ECO:0000259" key="18">
    <source>
        <dbReference type="PROSITE" id="PS50054"/>
    </source>
</evidence>
<dbReference type="InterPro" id="IPR043588">
    <property type="entry name" value="SSH-N"/>
</dbReference>
<evidence type="ECO:0000256" key="13">
    <source>
        <dbReference type="ARBA" id="ARBA00048336"/>
    </source>
</evidence>
<keyword evidence="8" id="KW-0378">Hydrolase</keyword>
<feature type="region of interest" description="Disordered" evidence="17">
    <location>
        <begin position="530"/>
        <end position="554"/>
    </location>
</feature>
<dbReference type="GO" id="GO:0032154">
    <property type="term" value="C:cleavage furrow"/>
    <property type="evidence" value="ECO:0007669"/>
    <property type="project" value="UniProtKB-SubCell"/>
</dbReference>
<feature type="compositionally biased region" description="Basic and acidic residues" evidence="17">
    <location>
        <begin position="8"/>
        <end position="20"/>
    </location>
</feature>
<name>A0AAW1FCM0_ZOAVI</name>
<keyword evidence="22" id="KW-1185">Reference proteome</keyword>
<dbReference type="InterPro" id="IPR043587">
    <property type="entry name" value="Phosphatase_SSH-like"/>
</dbReference>
<evidence type="ECO:0000259" key="19">
    <source>
        <dbReference type="PROSITE" id="PS50056"/>
    </source>
</evidence>
<evidence type="ECO:0000313" key="22">
    <source>
        <dbReference type="Proteomes" id="UP001488805"/>
    </source>
</evidence>
<evidence type="ECO:0000313" key="21">
    <source>
        <dbReference type="EMBL" id="KAK9532592.1"/>
    </source>
</evidence>
<feature type="domain" description="Tyrosine-protein phosphatase" evidence="18">
    <location>
        <begin position="379"/>
        <end position="520"/>
    </location>
</feature>
<proteinExistence type="inferred from homology"/>
<sequence>MRSPVTAEDARSRTEREHRRGSGVRRLQPTDHGPGDSAALSHPQCSILGQHDEQQCGGGKWKSRGSVFVYEETPRRRLQESLYQPRRCGVQYPTGRDCGSDDERKNNQSLSESFFMVKGAALFLQQGGSAQGPKTPTHHKHAGDLPQHLQVMFKILRSEDRIKLAVRLESGWSDRVRYMVVIYTNGHQDTEENIVLGMDFTDKDSRNCSIGMVLPLWSDSNIHLDGDGGFSVNTAGRSHVFKPVSVQAMWSALQVLHKACEVSRRFNYFQGGIALTWMAFYESCITSEQSCVNEWNAMTDLETTRPDSPAMFVDRPTERERTECLIKAKLRSIMTYQDLENITSKEIRNKLEQHMSCNLTEYKEFIDNEMLLILGQMDKPTLILDHVYLGSEWNASNLEELRDCGVGFILNVTREIDNFFPGMFSYHNIRVYDEDATDLLAHWNDTYNFLVKAKKNNSKCLVHCKMGVSRSASTVIAYAMKEYGWSLEKAYNFVKQRRSIAQPNAGFMRQLAEYEGILDASKHRHNKLWRPESDKEGSDDLQASGHCTGGEETPVLRGEEALGGCGASPCRVMGLEMEPLDSLNYNYYFRRLSDSALDSEPSTPVRGPPLVGMERVFIEIDDVERDALLEDEGFPMAHLALPGEGTAAQTCGRLDPLEDMRLRLEISTLEEEDEEEAKKEEAEMAALAQTPGNSDGKRPGEDAERTEESRLGLANLNTNNSNRLAAKRSCPAAFDDSGSTGNPLKVKPSYQSCKYCLRLPQVRRCDRPAGGRSHRLNPSRHCTIPTICIDPPGTNFASAPILQSLPAPVVVPPNLIQPSSHLYRCSTCTPGVPLTNRPKPVSPMSCEETPPGRGSVDTEDMDEPQGDDMGEGLSRDGTGAIRVAPAECLELQPGGAVELQQQALAQLQMPGLGLEFGLELMRQRAEQLEKLPSLAMEDQLPVGPLP</sequence>
<dbReference type="Pfam" id="PF00782">
    <property type="entry name" value="DSPc"/>
    <property type="match status" value="1"/>
</dbReference>
<evidence type="ECO:0000259" key="20">
    <source>
        <dbReference type="PROSITE" id="PS51998"/>
    </source>
</evidence>
<evidence type="ECO:0000256" key="8">
    <source>
        <dbReference type="ARBA" id="ARBA00022801"/>
    </source>
</evidence>
<dbReference type="SMART" id="SM00195">
    <property type="entry name" value="DSPc"/>
    <property type="match status" value="1"/>
</dbReference>
<dbReference type="GO" id="GO:0004722">
    <property type="term" value="F:protein serine/threonine phosphatase activity"/>
    <property type="evidence" value="ECO:0007669"/>
    <property type="project" value="UniProtKB-EC"/>
</dbReference>
<dbReference type="GO" id="GO:0003779">
    <property type="term" value="F:actin binding"/>
    <property type="evidence" value="ECO:0007669"/>
    <property type="project" value="UniProtKB-KW"/>
</dbReference>
<evidence type="ECO:0000256" key="12">
    <source>
        <dbReference type="ARBA" id="ARBA00023212"/>
    </source>
</evidence>
<dbReference type="Proteomes" id="UP001488805">
    <property type="component" value="Unassembled WGS sequence"/>
</dbReference>
<evidence type="ECO:0000256" key="17">
    <source>
        <dbReference type="SAM" id="MobiDB-lite"/>
    </source>
</evidence>
<evidence type="ECO:0000256" key="7">
    <source>
        <dbReference type="ARBA" id="ARBA00022553"/>
    </source>
</evidence>
<organism evidence="21 22">
    <name type="scientific">Zoarces viviparus</name>
    <name type="common">Viviparous eelpout</name>
    <name type="synonym">Blennius viviparus</name>
    <dbReference type="NCBI Taxonomy" id="48416"/>
    <lineage>
        <taxon>Eukaryota</taxon>
        <taxon>Metazoa</taxon>
        <taxon>Chordata</taxon>
        <taxon>Craniata</taxon>
        <taxon>Vertebrata</taxon>
        <taxon>Euteleostomi</taxon>
        <taxon>Actinopterygii</taxon>
        <taxon>Neopterygii</taxon>
        <taxon>Teleostei</taxon>
        <taxon>Neoteleostei</taxon>
        <taxon>Acanthomorphata</taxon>
        <taxon>Eupercaria</taxon>
        <taxon>Perciformes</taxon>
        <taxon>Cottioidei</taxon>
        <taxon>Zoarcales</taxon>
        <taxon>Zoarcidae</taxon>
        <taxon>Zoarcinae</taxon>
        <taxon>Zoarces</taxon>
    </lineage>
</organism>
<dbReference type="Gene3D" id="3.90.190.10">
    <property type="entry name" value="Protein tyrosine phosphatase superfamily"/>
    <property type="match status" value="1"/>
</dbReference>
<feature type="region of interest" description="Disordered" evidence="17">
    <location>
        <begin position="669"/>
        <end position="711"/>
    </location>
</feature>
<comment type="function">
    <text evidence="14">Protein phosphatase which regulates actin filament dynamics. Dephosphorylates and activates the actin binding/depolymerizing factor cofilin, which subsequently binds to actin filaments and stimulates their disassembly. Inhibitory phosphorylation of cofilin is mediated by LIMK1, which may also be dephosphorylated and inactivated by this protein.</text>
</comment>
<dbReference type="PROSITE" id="PS50056">
    <property type="entry name" value="TYR_PHOSPHATASE_2"/>
    <property type="match status" value="1"/>
</dbReference>
<feature type="compositionally biased region" description="Basic and acidic residues" evidence="17">
    <location>
        <begin position="695"/>
        <end position="710"/>
    </location>
</feature>
<feature type="domain" description="Tyrosine specific protein phosphatases" evidence="19">
    <location>
        <begin position="441"/>
        <end position="498"/>
    </location>
</feature>
<evidence type="ECO:0000256" key="10">
    <source>
        <dbReference type="ARBA" id="ARBA00022990"/>
    </source>
</evidence>
<evidence type="ECO:0000256" key="14">
    <source>
        <dbReference type="ARBA" id="ARBA00056712"/>
    </source>
</evidence>
<dbReference type="EC" id="3.1.3.16" evidence="5"/>
<keyword evidence="10" id="KW-0007">Acetylation</keyword>
<dbReference type="Gene3D" id="1.10.10.60">
    <property type="entry name" value="Homeodomain-like"/>
    <property type="match status" value="1"/>
</dbReference>
<evidence type="ECO:0000256" key="11">
    <source>
        <dbReference type="ARBA" id="ARBA00023203"/>
    </source>
</evidence>
<evidence type="ECO:0000256" key="9">
    <source>
        <dbReference type="ARBA" id="ARBA00022912"/>
    </source>
</evidence>
<evidence type="ECO:0000256" key="4">
    <source>
        <dbReference type="ARBA" id="ARBA00009580"/>
    </source>
</evidence>
<dbReference type="SUPFAM" id="SSF52799">
    <property type="entry name" value="(Phosphotyrosine protein) phosphatases II"/>
    <property type="match status" value="1"/>
</dbReference>
<dbReference type="AlphaFoldDB" id="A0AAW1FCM0"/>
<feature type="region of interest" description="Disordered" evidence="17">
    <location>
        <begin position="839"/>
        <end position="869"/>
    </location>
</feature>
<evidence type="ECO:0000256" key="16">
    <source>
        <dbReference type="ARBA" id="ARBA00076772"/>
    </source>
</evidence>
<comment type="subcellular location">
    <subcellularLocation>
        <location evidence="3">Cleavage furrow</location>
    </subcellularLocation>
    <subcellularLocation>
        <location evidence="2">Cytoplasm</location>
        <location evidence="2">Cytoskeleton</location>
    </subcellularLocation>
    <subcellularLocation>
        <location evidence="1">Midbody</location>
    </subcellularLocation>
</comment>
<dbReference type="PROSITE" id="PS00383">
    <property type="entry name" value="TYR_PHOSPHATASE_1"/>
    <property type="match status" value="1"/>
</dbReference>
<keyword evidence="9" id="KW-0904">Protein phosphatase</keyword>
<dbReference type="InterPro" id="IPR029021">
    <property type="entry name" value="Prot-tyrosine_phosphatase-like"/>
</dbReference>
<comment type="similarity">
    <text evidence="4">Belongs to the protein-tyrosine phosphatase family.</text>
</comment>
<dbReference type="PANTHER" id="PTHR45864">
    <property type="entry name" value="SLINGSHOT PROTEIN PHOSPHATASE HOMOLOG"/>
    <property type="match status" value="1"/>
</dbReference>
<dbReference type="FunFam" id="1.10.10.60:FF:000423">
    <property type="entry name" value="Slingshot protein phosphatase 1a"/>
    <property type="match status" value="1"/>
</dbReference>
<dbReference type="InterPro" id="IPR020422">
    <property type="entry name" value="TYR_PHOSPHATASE_DUAL_dom"/>
</dbReference>
<dbReference type="SUPFAM" id="SSF109715">
    <property type="entry name" value="DEK C-terminal domain"/>
    <property type="match status" value="1"/>
</dbReference>
<dbReference type="InterPro" id="IPR000340">
    <property type="entry name" value="Dual-sp_phosphatase_cat-dom"/>
</dbReference>
<comment type="catalytic activity">
    <reaction evidence="13">
        <text>O-phospho-L-threonyl-[protein] + H2O = L-threonyl-[protein] + phosphate</text>
        <dbReference type="Rhea" id="RHEA:47004"/>
        <dbReference type="Rhea" id="RHEA-COMP:11060"/>
        <dbReference type="Rhea" id="RHEA-COMP:11605"/>
        <dbReference type="ChEBI" id="CHEBI:15377"/>
        <dbReference type="ChEBI" id="CHEBI:30013"/>
        <dbReference type="ChEBI" id="CHEBI:43474"/>
        <dbReference type="ChEBI" id="CHEBI:61977"/>
        <dbReference type="EC" id="3.1.3.16"/>
    </reaction>
</comment>
<dbReference type="FunFam" id="3.90.190.10:FF:000004">
    <property type="entry name" value="Protein phosphatase Slingshot homolog 2"/>
    <property type="match status" value="1"/>
</dbReference>
<evidence type="ECO:0000256" key="6">
    <source>
        <dbReference type="ARBA" id="ARBA00022490"/>
    </source>
</evidence>
<evidence type="ECO:0000256" key="3">
    <source>
        <dbReference type="ARBA" id="ARBA00004626"/>
    </source>
</evidence>
<keyword evidence="12" id="KW-0206">Cytoskeleton</keyword>
<dbReference type="GO" id="GO:0030496">
    <property type="term" value="C:midbody"/>
    <property type="evidence" value="ECO:0007669"/>
    <property type="project" value="UniProtKB-SubCell"/>
</dbReference>
<dbReference type="Pfam" id="PF08766">
    <property type="entry name" value="DEK_C"/>
    <property type="match status" value="1"/>
</dbReference>
<dbReference type="CDD" id="cd11652">
    <property type="entry name" value="SSH-N"/>
    <property type="match status" value="1"/>
</dbReference>
<feature type="region of interest" description="Disordered" evidence="17">
    <location>
        <begin position="1"/>
        <end position="42"/>
    </location>
</feature>
<dbReference type="PANTHER" id="PTHR45864:SF7">
    <property type="entry name" value="PROTEIN-SERINE_THREONINE PHOSPHATASE"/>
    <property type="match status" value="1"/>
</dbReference>
<protein>
    <recommendedName>
        <fullName evidence="15">Protein phosphatase Slingshot homolog 1</fullName>
        <ecNumber evidence="5">3.1.3.16</ecNumber>
    </recommendedName>
    <alternativeName>
        <fullName evidence="16">SSH-like protein 1</fullName>
    </alternativeName>
</protein>
<keyword evidence="11" id="KW-0009">Actin-binding</keyword>
<dbReference type="PROSITE" id="PS50054">
    <property type="entry name" value="TYR_PHOSPHATASE_DUAL"/>
    <property type="match status" value="1"/>
</dbReference>
<evidence type="ECO:0000256" key="2">
    <source>
        <dbReference type="ARBA" id="ARBA00004245"/>
    </source>
</evidence>
<keyword evidence="7" id="KW-0597">Phosphoprotein</keyword>
<dbReference type="PROSITE" id="PS51998">
    <property type="entry name" value="DEK_C"/>
    <property type="match status" value="1"/>
</dbReference>
<dbReference type="InterPro" id="IPR000387">
    <property type="entry name" value="Tyr_Pase_dom"/>
</dbReference>
<feature type="compositionally biased region" description="Acidic residues" evidence="17">
    <location>
        <begin position="857"/>
        <end position="869"/>
    </location>
</feature>
<evidence type="ECO:0000256" key="5">
    <source>
        <dbReference type="ARBA" id="ARBA00013081"/>
    </source>
</evidence>
<dbReference type="InterPro" id="IPR014876">
    <property type="entry name" value="DEK_C"/>
</dbReference>
<reference evidence="21 22" key="1">
    <citation type="journal article" date="2024" name="Genome Biol. Evol.">
        <title>Chromosome-level genome assembly of the viviparous eelpout Zoarces viviparus.</title>
        <authorList>
            <person name="Fuhrmann N."/>
            <person name="Brasseur M.V."/>
            <person name="Bakowski C.E."/>
            <person name="Podsiadlowski L."/>
            <person name="Prost S."/>
            <person name="Krehenwinkel H."/>
            <person name="Mayer C."/>
        </authorList>
    </citation>
    <scope>NUCLEOTIDE SEQUENCE [LARGE SCALE GENOMIC DNA]</scope>
    <source>
        <strain evidence="21">NO-MEL_2022_Ind0_liver</strain>
    </source>
</reference>
<keyword evidence="6" id="KW-0963">Cytoplasm</keyword>
<gene>
    <name evidence="21" type="ORF">VZT92_009969</name>
</gene>
<comment type="caution">
    <text evidence="21">The sequence shown here is derived from an EMBL/GenBank/DDBJ whole genome shotgun (WGS) entry which is preliminary data.</text>
</comment>
<dbReference type="Pfam" id="PF23040">
    <property type="entry name" value="PH_SSH1-like_1st"/>
    <property type="match status" value="1"/>
</dbReference>
<dbReference type="GO" id="GO:0005856">
    <property type="term" value="C:cytoskeleton"/>
    <property type="evidence" value="ECO:0007669"/>
    <property type="project" value="UniProtKB-SubCell"/>
</dbReference>
<feature type="domain" description="DEK-C" evidence="20">
    <location>
        <begin position="320"/>
        <end position="375"/>
    </location>
</feature>
<dbReference type="EMBL" id="JBCEZU010000078">
    <property type="protein sequence ID" value="KAK9532592.1"/>
    <property type="molecule type" value="Genomic_DNA"/>
</dbReference>
<accession>A0AAW1FCM0</accession>
<evidence type="ECO:0000256" key="1">
    <source>
        <dbReference type="ARBA" id="ARBA00004214"/>
    </source>
</evidence>
<evidence type="ECO:0000256" key="15">
    <source>
        <dbReference type="ARBA" id="ARBA00067363"/>
    </source>
</evidence>
<dbReference type="InterPro" id="IPR016130">
    <property type="entry name" value="Tyr_Pase_AS"/>
</dbReference>